<dbReference type="HOGENOM" id="CLU_891461_0_0_1"/>
<evidence type="ECO:0000313" key="8">
    <source>
        <dbReference type="Proteomes" id="UP000054302"/>
    </source>
</evidence>
<feature type="region of interest" description="Disordered" evidence="5">
    <location>
        <begin position="145"/>
        <end position="297"/>
    </location>
</feature>
<dbReference type="InterPro" id="IPR001138">
    <property type="entry name" value="Zn2Cys6_DnaBD"/>
</dbReference>
<accession>A0A0D2ACC2</accession>
<dbReference type="GeneID" id="27318272"/>
<dbReference type="RefSeq" id="XP_016228156.1">
    <property type="nucleotide sequence ID" value="XM_016364507.1"/>
</dbReference>
<keyword evidence="2" id="KW-0238">DNA-binding</keyword>
<dbReference type="STRING" id="212818.A0A0D2ACC2"/>
<gene>
    <name evidence="7" type="ORF">PV10_00427</name>
</gene>
<dbReference type="Gene3D" id="4.10.240.10">
    <property type="entry name" value="Zn(2)-C6 fungal-type DNA-binding domain"/>
    <property type="match status" value="1"/>
</dbReference>
<dbReference type="GO" id="GO:0000981">
    <property type="term" value="F:DNA-binding transcription factor activity, RNA polymerase II-specific"/>
    <property type="evidence" value="ECO:0007669"/>
    <property type="project" value="InterPro"/>
</dbReference>
<evidence type="ECO:0000256" key="1">
    <source>
        <dbReference type="ARBA" id="ARBA00023015"/>
    </source>
</evidence>
<keyword evidence="8" id="KW-1185">Reference proteome</keyword>
<feature type="domain" description="Zn(2)-C6 fungal-type" evidence="6">
    <location>
        <begin position="62"/>
        <end position="92"/>
    </location>
</feature>
<dbReference type="RefSeq" id="XP_016228157.1">
    <property type="nucleotide sequence ID" value="XM_016364508.1"/>
</dbReference>
<dbReference type="PROSITE" id="PS00463">
    <property type="entry name" value="ZN2_CY6_FUNGAL_1"/>
    <property type="match status" value="1"/>
</dbReference>
<reference evidence="7 8" key="1">
    <citation type="submission" date="2015-01" db="EMBL/GenBank/DDBJ databases">
        <title>The Genome Sequence of Exophiala mesophila CBS40295.</title>
        <authorList>
            <consortium name="The Broad Institute Genomics Platform"/>
            <person name="Cuomo C."/>
            <person name="de Hoog S."/>
            <person name="Gorbushina A."/>
            <person name="Stielow B."/>
            <person name="Teixiera M."/>
            <person name="Abouelleil A."/>
            <person name="Chapman S.B."/>
            <person name="Priest M."/>
            <person name="Young S.K."/>
            <person name="Wortman J."/>
            <person name="Nusbaum C."/>
            <person name="Birren B."/>
        </authorList>
    </citation>
    <scope>NUCLEOTIDE SEQUENCE [LARGE SCALE GENOMIC DNA]</scope>
    <source>
        <strain evidence="7 8">CBS 40295</strain>
    </source>
</reference>
<feature type="compositionally biased region" description="Polar residues" evidence="5">
    <location>
        <begin position="14"/>
        <end position="23"/>
    </location>
</feature>
<keyword evidence="4" id="KW-0539">Nucleus</keyword>
<feature type="compositionally biased region" description="Low complexity" evidence="5">
    <location>
        <begin position="197"/>
        <end position="213"/>
    </location>
</feature>
<dbReference type="PANTHER" id="PTHR47654:SF5">
    <property type="entry name" value="TRANSCRIPTION FACTOR DOMAIN-CONTAINING PROTEIN"/>
    <property type="match status" value="1"/>
</dbReference>
<protein>
    <recommendedName>
        <fullName evidence="6">Zn(2)-C6 fungal-type domain-containing protein</fullName>
    </recommendedName>
</protein>
<dbReference type="EMBL" id="KN847520">
    <property type="protein sequence ID" value="KIV96583.1"/>
    <property type="molecule type" value="Genomic_DNA"/>
</dbReference>
<dbReference type="EMBL" id="KN847520">
    <property type="protein sequence ID" value="KIV96582.1"/>
    <property type="molecule type" value="Genomic_DNA"/>
</dbReference>
<dbReference type="PANTHER" id="PTHR47654">
    <property type="entry name" value="ZN(II)2CYS6 TRANSCRIPTION FACTOR (EUROFUNG)-RELATED"/>
    <property type="match status" value="1"/>
</dbReference>
<feature type="region of interest" description="Disordered" evidence="5">
    <location>
        <begin position="1"/>
        <end position="50"/>
    </location>
</feature>
<organism evidence="7 8">
    <name type="scientific">Exophiala mesophila</name>
    <name type="common">Black yeast-like fungus</name>
    <dbReference type="NCBI Taxonomy" id="212818"/>
    <lineage>
        <taxon>Eukaryota</taxon>
        <taxon>Fungi</taxon>
        <taxon>Dikarya</taxon>
        <taxon>Ascomycota</taxon>
        <taxon>Pezizomycotina</taxon>
        <taxon>Eurotiomycetes</taxon>
        <taxon>Chaetothyriomycetidae</taxon>
        <taxon>Chaetothyriales</taxon>
        <taxon>Herpotrichiellaceae</taxon>
        <taxon>Exophiala</taxon>
    </lineage>
</organism>
<dbReference type="InterPro" id="IPR053230">
    <property type="entry name" value="Trans_reg_galc"/>
</dbReference>
<evidence type="ECO:0000256" key="4">
    <source>
        <dbReference type="ARBA" id="ARBA00023242"/>
    </source>
</evidence>
<dbReference type="Proteomes" id="UP000054302">
    <property type="component" value="Unassembled WGS sequence"/>
</dbReference>
<keyword evidence="3" id="KW-0804">Transcription</keyword>
<evidence type="ECO:0000256" key="3">
    <source>
        <dbReference type="ARBA" id="ARBA00023163"/>
    </source>
</evidence>
<dbReference type="SMART" id="SM00066">
    <property type="entry name" value="GAL4"/>
    <property type="match status" value="1"/>
</dbReference>
<dbReference type="OrthoDB" id="3037908at2759"/>
<dbReference type="PROSITE" id="PS50048">
    <property type="entry name" value="ZN2_CY6_FUNGAL_2"/>
    <property type="match status" value="1"/>
</dbReference>
<dbReference type="Pfam" id="PF00172">
    <property type="entry name" value="Zn_clus"/>
    <property type="match status" value="1"/>
</dbReference>
<dbReference type="SUPFAM" id="SSF57701">
    <property type="entry name" value="Zn2/Cys6 DNA-binding domain"/>
    <property type="match status" value="1"/>
</dbReference>
<proteinExistence type="predicted"/>
<evidence type="ECO:0000259" key="6">
    <source>
        <dbReference type="PROSITE" id="PS50048"/>
    </source>
</evidence>
<evidence type="ECO:0000256" key="5">
    <source>
        <dbReference type="SAM" id="MobiDB-lite"/>
    </source>
</evidence>
<dbReference type="CDD" id="cd00067">
    <property type="entry name" value="GAL4"/>
    <property type="match status" value="1"/>
</dbReference>
<evidence type="ECO:0000256" key="2">
    <source>
        <dbReference type="ARBA" id="ARBA00023125"/>
    </source>
</evidence>
<dbReference type="InterPro" id="IPR036864">
    <property type="entry name" value="Zn2-C6_fun-type_DNA-bd_sf"/>
</dbReference>
<dbReference type="VEuPathDB" id="FungiDB:PV10_00427"/>
<evidence type="ECO:0000313" key="7">
    <source>
        <dbReference type="EMBL" id="KIV96583.1"/>
    </source>
</evidence>
<dbReference type="AlphaFoldDB" id="A0A0D2ACC2"/>
<sequence>MVDGLPNRLPRTIMKSTSDNASLSPPMRASPTGFIKPVNHLPISRPTSSTWEKPERARTSHACEPCRERKTKCDGDRPSCRRCIHTGTSCHYGYGKGWRKRKTAEDLTATSRRLARYETLLSQIIPLVSNEVRVLIEDARDLQDTATSNCSETTEPEPNYHPPSLPGIKSESNSSSGSRPLLPFPIPSTLAPTISRSSNSSGTYDSVTSSSVPPLTPTPAPQGTISPDTSSLTRLPSITPDGVLIEEGSPPRSQLPNDPKIHDPKLATGLDRLVALPTSPNNTRSSGDALRNPFSVG</sequence>
<dbReference type="GO" id="GO:0008270">
    <property type="term" value="F:zinc ion binding"/>
    <property type="evidence" value="ECO:0007669"/>
    <property type="project" value="InterPro"/>
</dbReference>
<keyword evidence="1" id="KW-0805">Transcription regulation</keyword>
<feature type="compositionally biased region" description="Polar residues" evidence="5">
    <location>
        <begin position="221"/>
        <end position="236"/>
    </location>
</feature>
<name>A0A0D2ACC2_EXOME</name>
<dbReference type="GO" id="GO:0003677">
    <property type="term" value="F:DNA binding"/>
    <property type="evidence" value="ECO:0007669"/>
    <property type="project" value="UniProtKB-KW"/>
</dbReference>